<name>A0A8H6W6G5_9AGAR</name>
<dbReference type="OrthoDB" id="39175at2759"/>
<feature type="compositionally biased region" description="Basic residues" evidence="1">
    <location>
        <begin position="39"/>
        <end position="56"/>
    </location>
</feature>
<dbReference type="GO" id="GO:0008270">
    <property type="term" value="F:zinc ion binding"/>
    <property type="evidence" value="ECO:0007669"/>
    <property type="project" value="InterPro"/>
</dbReference>
<gene>
    <name evidence="3" type="ORF">MIND_00567500</name>
</gene>
<protein>
    <submittedName>
        <fullName evidence="3">Zn(2)-C6 fungal-type domain-containing protein</fullName>
    </submittedName>
</protein>
<evidence type="ECO:0000259" key="2">
    <source>
        <dbReference type="PROSITE" id="PS50048"/>
    </source>
</evidence>
<feature type="region of interest" description="Disordered" evidence="1">
    <location>
        <begin position="243"/>
        <end position="294"/>
    </location>
</feature>
<dbReference type="GO" id="GO:0000981">
    <property type="term" value="F:DNA-binding transcription factor activity, RNA polymerase II-specific"/>
    <property type="evidence" value="ECO:0007669"/>
    <property type="project" value="InterPro"/>
</dbReference>
<dbReference type="PROSITE" id="PS00463">
    <property type="entry name" value="ZN2_CY6_FUNGAL_1"/>
    <property type="match status" value="1"/>
</dbReference>
<dbReference type="AlphaFoldDB" id="A0A8H6W6G5"/>
<feature type="domain" description="Zn(2)-C6 fungal-type" evidence="2">
    <location>
        <begin position="205"/>
        <end position="240"/>
    </location>
</feature>
<reference evidence="3" key="1">
    <citation type="submission" date="2020-05" db="EMBL/GenBank/DDBJ databases">
        <title>Mycena genomes resolve the evolution of fungal bioluminescence.</title>
        <authorList>
            <person name="Tsai I.J."/>
        </authorList>
    </citation>
    <scope>NUCLEOTIDE SEQUENCE</scope>
    <source>
        <strain evidence="3">171206Taipei</strain>
    </source>
</reference>
<feature type="compositionally biased region" description="Low complexity" evidence="1">
    <location>
        <begin position="133"/>
        <end position="144"/>
    </location>
</feature>
<dbReference type="InterPro" id="IPR036864">
    <property type="entry name" value="Zn2-C6_fun-type_DNA-bd_sf"/>
</dbReference>
<dbReference type="CDD" id="cd00067">
    <property type="entry name" value="GAL4"/>
    <property type="match status" value="1"/>
</dbReference>
<sequence>MANAGPGPRSRSDVTRCVRIRQAISRSPSLVLIPPRPQWPHRRSRRRTPSACRHTRSSPALLTSTALFPRPFQPVPRPTKGVVLPPLKVPSRPLRKEDGPVHDRFLDLARHCPAAPPPDKEWTSPSPYSAYRPTSASTTTPVTTALPTPIVSRPSLVPHIIHTLEQQPQQPLPQYDPLNSEPLRFSHAARPGFGPPGRTKKQALSCFFCRERKIACGRPEDGSVDGRCNQCARRKIACTYPTVSHRGQHSRLKSAARSGNRSHKGAGPEMEGGSLSPSPERTASPLSASSRDSYAGVPMLSLHAQSRYGHGMS</sequence>
<evidence type="ECO:0000256" key="1">
    <source>
        <dbReference type="SAM" id="MobiDB-lite"/>
    </source>
</evidence>
<dbReference type="InterPro" id="IPR001138">
    <property type="entry name" value="Zn2Cys6_DnaBD"/>
</dbReference>
<feature type="compositionally biased region" description="Polar residues" evidence="1">
    <location>
        <begin position="275"/>
        <end position="292"/>
    </location>
</feature>
<evidence type="ECO:0000313" key="3">
    <source>
        <dbReference type="EMBL" id="KAF7303393.1"/>
    </source>
</evidence>
<feature type="compositionally biased region" description="Polar residues" evidence="1">
    <location>
        <begin position="57"/>
        <end position="66"/>
    </location>
</feature>
<feature type="compositionally biased region" description="Basic residues" evidence="1">
    <location>
        <begin position="246"/>
        <end position="264"/>
    </location>
</feature>
<dbReference type="PROSITE" id="PS50048">
    <property type="entry name" value="ZN2_CY6_FUNGAL_2"/>
    <property type="match status" value="1"/>
</dbReference>
<dbReference type="RefSeq" id="XP_037220365.1">
    <property type="nucleotide sequence ID" value="XM_037362444.1"/>
</dbReference>
<organism evidence="3 4">
    <name type="scientific">Mycena indigotica</name>
    <dbReference type="NCBI Taxonomy" id="2126181"/>
    <lineage>
        <taxon>Eukaryota</taxon>
        <taxon>Fungi</taxon>
        <taxon>Dikarya</taxon>
        <taxon>Basidiomycota</taxon>
        <taxon>Agaricomycotina</taxon>
        <taxon>Agaricomycetes</taxon>
        <taxon>Agaricomycetidae</taxon>
        <taxon>Agaricales</taxon>
        <taxon>Marasmiineae</taxon>
        <taxon>Mycenaceae</taxon>
        <taxon>Mycena</taxon>
    </lineage>
</organism>
<evidence type="ECO:0000313" key="4">
    <source>
        <dbReference type="Proteomes" id="UP000636479"/>
    </source>
</evidence>
<dbReference type="GeneID" id="59344960"/>
<keyword evidence="4" id="KW-1185">Reference proteome</keyword>
<dbReference type="Gene3D" id="4.10.240.10">
    <property type="entry name" value="Zn(2)-C6 fungal-type DNA-binding domain"/>
    <property type="match status" value="1"/>
</dbReference>
<feature type="region of interest" description="Disordered" evidence="1">
    <location>
        <begin position="31"/>
        <end position="73"/>
    </location>
</feature>
<dbReference type="EMBL" id="JACAZF010000005">
    <property type="protein sequence ID" value="KAF7303393.1"/>
    <property type="molecule type" value="Genomic_DNA"/>
</dbReference>
<dbReference type="SUPFAM" id="SSF57701">
    <property type="entry name" value="Zn2/Cys6 DNA-binding domain"/>
    <property type="match status" value="1"/>
</dbReference>
<comment type="caution">
    <text evidence="3">The sequence shown here is derived from an EMBL/GenBank/DDBJ whole genome shotgun (WGS) entry which is preliminary data.</text>
</comment>
<proteinExistence type="predicted"/>
<feature type="region of interest" description="Disordered" evidence="1">
    <location>
        <begin position="115"/>
        <end position="144"/>
    </location>
</feature>
<dbReference type="Proteomes" id="UP000636479">
    <property type="component" value="Unassembled WGS sequence"/>
</dbReference>
<accession>A0A8H6W6G5</accession>